<proteinExistence type="predicted"/>
<evidence type="ECO:0000313" key="1">
    <source>
        <dbReference type="EMBL" id="EYC03550.1"/>
    </source>
</evidence>
<comment type="caution">
    <text evidence="1">The sequence shown here is derived from an EMBL/GenBank/DDBJ whole genome shotgun (WGS) entry which is preliminary data.</text>
</comment>
<accession>A0A016TLI1</accession>
<sequence length="171" mass="19883">MEEEVDEELRRVVLQMFNDLLSSTTEFVVPERIPARAARSRRVRGREKATAMDAHCMSSFSERYTNFVCCFIAFVAESRRDLLDFPEELVWLFKRVSTEYKLVRAAAYLALHCNNEAIVTALNPIIERRNRTITLLLADIDEIMKRVPDFVPPEFFPPVPSIMPPDFPRPF</sequence>
<reference evidence="2" key="1">
    <citation type="journal article" date="2015" name="Nat. Genet.">
        <title>The genome and transcriptome of the zoonotic hookworm Ancylostoma ceylanicum identify infection-specific gene families.</title>
        <authorList>
            <person name="Schwarz E.M."/>
            <person name="Hu Y."/>
            <person name="Antoshechkin I."/>
            <person name="Miller M.M."/>
            <person name="Sternberg P.W."/>
            <person name="Aroian R.V."/>
        </authorList>
    </citation>
    <scope>NUCLEOTIDE SEQUENCE</scope>
    <source>
        <strain evidence="2">HY135</strain>
    </source>
</reference>
<evidence type="ECO:0000313" key="2">
    <source>
        <dbReference type="Proteomes" id="UP000024635"/>
    </source>
</evidence>
<protein>
    <submittedName>
        <fullName evidence="1">Uncharacterized protein</fullName>
    </submittedName>
</protein>
<gene>
    <name evidence="1" type="primary">Acey_s0093.g2654</name>
    <name evidence="1" type="ORF">Y032_0093g2654</name>
</gene>
<dbReference type="EMBL" id="JARK01001429">
    <property type="protein sequence ID" value="EYC03550.1"/>
    <property type="molecule type" value="Genomic_DNA"/>
</dbReference>
<name>A0A016TLI1_9BILA</name>
<organism evidence="1 2">
    <name type="scientific">Ancylostoma ceylanicum</name>
    <dbReference type="NCBI Taxonomy" id="53326"/>
    <lineage>
        <taxon>Eukaryota</taxon>
        <taxon>Metazoa</taxon>
        <taxon>Ecdysozoa</taxon>
        <taxon>Nematoda</taxon>
        <taxon>Chromadorea</taxon>
        <taxon>Rhabditida</taxon>
        <taxon>Rhabditina</taxon>
        <taxon>Rhabditomorpha</taxon>
        <taxon>Strongyloidea</taxon>
        <taxon>Ancylostomatidae</taxon>
        <taxon>Ancylostomatinae</taxon>
        <taxon>Ancylostoma</taxon>
    </lineage>
</organism>
<keyword evidence="2" id="KW-1185">Reference proteome</keyword>
<dbReference type="AlphaFoldDB" id="A0A016TLI1"/>
<dbReference type="Proteomes" id="UP000024635">
    <property type="component" value="Unassembled WGS sequence"/>
</dbReference>